<dbReference type="EMBL" id="CAMGYJ010000009">
    <property type="protein sequence ID" value="CAI0473119.1"/>
    <property type="molecule type" value="Genomic_DNA"/>
</dbReference>
<accession>A0AAV0PQX2</accession>
<evidence type="ECO:0000313" key="2">
    <source>
        <dbReference type="Proteomes" id="UP001154282"/>
    </source>
</evidence>
<dbReference type="Proteomes" id="UP001154282">
    <property type="component" value="Unassembled WGS sequence"/>
</dbReference>
<reference evidence="1" key="1">
    <citation type="submission" date="2022-08" db="EMBL/GenBank/DDBJ databases">
        <authorList>
            <person name="Gutierrez-Valencia J."/>
        </authorList>
    </citation>
    <scope>NUCLEOTIDE SEQUENCE</scope>
</reference>
<comment type="caution">
    <text evidence="1">The sequence shown here is derived from an EMBL/GenBank/DDBJ whole genome shotgun (WGS) entry which is preliminary data.</text>
</comment>
<gene>
    <name evidence="1" type="ORF">LITE_LOCUS39516</name>
</gene>
<evidence type="ECO:0000313" key="1">
    <source>
        <dbReference type="EMBL" id="CAI0473119.1"/>
    </source>
</evidence>
<organism evidence="1 2">
    <name type="scientific">Linum tenue</name>
    <dbReference type="NCBI Taxonomy" id="586396"/>
    <lineage>
        <taxon>Eukaryota</taxon>
        <taxon>Viridiplantae</taxon>
        <taxon>Streptophyta</taxon>
        <taxon>Embryophyta</taxon>
        <taxon>Tracheophyta</taxon>
        <taxon>Spermatophyta</taxon>
        <taxon>Magnoliopsida</taxon>
        <taxon>eudicotyledons</taxon>
        <taxon>Gunneridae</taxon>
        <taxon>Pentapetalae</taxon>
        <taxon>rosids</taxon>
        <taxon>fabids</taxon>
        <taxon>Malpighiales</taxon>
        <taxon>Linaceae</taxon>
        <taxon>Linum</taxon>
    </lineage>
</organism>
<sequence length="43" mass="4711">MIMFLEAQSKLQDLSFRFQTFGAREGIQSHVNKAAIGGSLGEP</sequence>
<keyword evidence="2" id="KW-1185">Reference proteome</keyword>
<dbReference type="AlphaFoldDB" id="A0AAV0PQX2"/>
<proteinExistence type="predicted"/>
<name>A0AAV0PQX2_9ROSI</name>
<protein>
    <submittedName>
        <fullName evidence="1">Uncharacterized protein</fullName>
    </submittedName>
</protein>